<sequence>MNRLLLVLLAVTLGGCSGSKGIDSFYKAHKNDPEVMAVRVPEVMLSFLRTASPEMRELVGNARDIRYMKLPLGAEEREKEINSWVDNLDSGSYIEIYRRNSEMGKNVVSIRENGRSVKEVLVYTSDLNTGSILYFSGDFAPEKIREMANTQGFDKFASSLLLEFKPMTPVSE</sequence>
<gene>
    <name evidence="1" type="ORF">CLV82_2289</name>
</gene>
<dbReference type="EMBL" id="SNYI01000002">
    <property type="protein sequence ID" value="TDQ31581.1"/>
    <property type="molecule type" value="Genomic_DNA"/>
</dbReference>
<dbReference type="Pfam" id="PF14060">
    <property type="entry name" value="DUF4252"/>
    <property type="match status" value="1"/>
</dbReference>
<keyword evidence="2" id="KW-1185">Reference proteome</keyword>
<organism evidence="1 2">
    <name type="scientific">Zeaxanthinibacter enoshimensis</name>
    <dbReference type="NCBI Taxonomy" id="392009"/>
    <lineage>
        <taxon>Bacteria</taxon>
        <taxon>Pseudomonadati</taxon>
        <taxon>Bacteroidota</taxon>
        <taxon>Flavobacteriia</taxon>
        <taxon>Flavobacteriales</taxon>
        <taxon>Flavobacteriaceae</taxon>
        <taxon>Zeaxanthinibacter</taxon>
    </lineage>
</organism>
<reference evidence="1 2" key="1">
    <citation type="submission" date="2019-03" db="EMBL/GenBank/DDBJ databases">
        <title>Genomic Encyclopedia of Archaeal and Bacterial Type Strains, Phase II (KMG-II): from individual species to whole genera.</title>
        <authorList>
            <person name="Goeker M."/>
        </authorList>
    </citation>
    <scope>NUCLEOTIDE SEQUENCE [LARGE SCALE GENOMIC DNA]</scope>
    <source>
        <strain evidence="1 2">DSM 18435</strain>
    </source>
</reference>
<evidence type="ECO:0000313" key="1">
    <source>
        <dbReference type="EMBL" id="TDQ31581.1"/>
    </source>
</evidence>
<accession>A0A4R6TQB5</accession>
<name>A0A4R6TQB5_9FLAO</name>
<dbReference type="Proteomes" id="UP000295468">
    <property type="component" value="Unassembled WGS sequence"/>
</dbReference>
<dbReference type="PROSITE" id="PS51257">
    <property type="entry name" value="PROKAR_LIPOPROTEIN"/>
    <property type="match status" value="1"/>
</dbReference>
<protein>
    <submittedName>
        <fullName evidence="1">Uncharacterized protein DUF4252</fullName>
    </submittedName>
</protein>
<dbReference type="InterPro" id="IPR025348">
    <property type="entry name" value="DUF4252"/>
</dbReference>
<comment type="caution">
    <text evidence="1">The sequence shown here is derived from an EMBL/GenBank/DDBJ whole genome shotgun (WGS) entry which is preliminary data.</text>
</comment>
<dbReference type="OrthoDB" id="1175670at2"/>
<proteinExistence type="predicted"/>
<dbReference type="AlphaFoldDB" id="A0A4R6TQB5"/>
<evidence type="ECO:0000313" key="2">
    <source>
        <dbReference type="Proteomes" id="UP000295468"/>
    </source>
</evidence>
<dbReference type="RefSeq" id="WP_133644393.1">
    <property type="nucleotide sequence ID" value="NZ_SNYI01000002.1"/>
</dbReference>